<keyword evidence="2" id="KW-1185">Reference proteome</keyword>
<sequence length="51" mass="5810">MKLDWWGSGGRRKATGCNREAWGREITTINYTNACAIILEECYQVAANMKQ</sequence>
<accession>E0DHE6</accession>
<comment type="caution">
    <text evidence="1">The sequence shown here is derived from an EMBL/GenBank/DDBJ whole genome shotgun (WGS) entry which is preliminary data.</text>
</comment>
<evidence type="ECO:0000313" key="2">
    <source>
        <dbReference type="Proteomes" id="UP000004218"/>
    </source>
</evidence>
<name>E0DHE6_9CORY</name>
<dbReference type="EMBL" id="ACSH02000006">
    <property type="protein sequence ID" value="EFM48233.1"/>
    <property type="molecule type" value="Genomic_DNA"/>
</dbReference>
<evidence type="ECO:0000313" key="1">
    <source>
        <dbReference type="EMBL" id="EFM48233.1"/>
    </source>
</evidence>
<proteinExistence type="predicted"/>
<organism evidence="1 2">
    <name type="scientific">Corynebacterium matruchotii ATCC 14266</name>
    <dbReference type="NCBI Taxonomy" id="553207"/>
    <lineage>
        <taxon>Bacteria</taxon>
        <taxon>Bacillati</taxon>
        <taxon>Actinomycetota</taxon>
        <taxon>Actinomycetes</taxon>
        <taxon>Mycobacteriales</taxon>
        <taxon>Corynebacteriaceae</taxon>
        <taxon>Corynebacterium</taxon>
    </lineage>
</organism>
<gene>
    <name evidence="1" type="ORF">HMPREF0299_5098</name>
</gene>
<protein>
    <submittedName>
        <fullName evidence="1">Uncharacterized protein</fullName>
    </submittedName>
</protein>
<reference evidence="1" key="1">
    <citation type="submission" date="2010-08" db="EMBL/GenBank/DDBJ databases">
        <authorList>
            <person name="Harkins D.M."/>
            <person name="Madupu R."/>
            <person name="Durkin A.S."/>
            <person name="Torralba M."/>
            <person name="Methe B."/>
            <person name="Sutton G.G."/>
            <person name="Nelson K.E."/>
        </authorList>
    </citation>
    <scope>NUCLEOTIDE SEQUENCE [LARGE SCALE GENOMIC DNA]</scope>
    <source>
        <strain evidence="1">ATCC 14266</strain>
    </source>
</reference>
<dbReference type="Proteomes" id="UP000004218">
    <property type="component" value="Unassembled WGS sequence"/>
</dbReference>
<dbReference type="AlphaFoldDB" id="E0DHE6"/>